<evidence type="ECO:0000313" key="2">
    <source>
        <dbReference type="Proteomes" id="UP000432464"/>
    </source>
</evidence>
<dbReference type="RefSeq" id="WP_154787981.1">
    <property type="nucleotide sequence ID" value="NZ_WMBB01000005.1"/>
</dbReference>
<keyword evidence="2" id="KW-1185">Reference proteome</keyword>
<dbReference type="Proteomes" id="UP000432464">
    <property type="component" value="Unassembled WGS sequence"/>
</dbReference>
<gene>
    <name evidence="1" type="ORF">GLP40_12155</name>
</gene>
<organism evidence="1 2">
    <name type="scientific">Nocardia aurantiaca</name>
    <dbReference type="NCBI Taxonomy" id="2675850"/>
    <lineage>
        <taxon>Bacteria</taxon>
        <taxon>Bacillati</taxon>
        <taxon>Actinomycetota</taxon>
        <taxon>Actinomycetes</taxon>
        <taxon>Mycobacteriales</taxon>
        <taxon>Nocardiaceae</taxon>
        <taxon>Nocardia</taxon>
    </lineage>
</organism>
<reference evidence="1 2" key="1">
    <citation type="submission" date="2019-11" db="EMBL/GenBank/DDBJ databases">
        <title>Nocardia sp. nov. CT2-14 isolated from soil.</title>
        <authorList>
            <person name="Kanchanasin P."/>
            <person name="Tanasupawat S."/>
            <person name="Yuki M."/>
            <person name="Kudo T."/>
        </authorList>
    </citation>
    <scope>NUCLEOTIDE SEQUENCE [LARGE SCALE GENOMIC DNA]</scope>
    <source>
        <strain evidence="1 2">CT2-14</strain>
    </source>
</reference>
<dbReference type="AlphaFoldDB" id="A0A6I3KZ57"/>
<dbReference type="EMBL" id="WMBB01000005">
    <property type="protein sequence ID" value="MTE13524.1"/>
    <property type="molecule type" value="Genomic_DNA"/>
</dbReference>
<evidence type="ECO:0000313" key="1">
    <source>
        <dbReference type="EMBL" id="MTE13524.1"/>
    </source>
</evidence>
<proteinExistence type="predicted"/>
<comment type="caution">
    <text evidence="1">The sequence shown here is derived from an EMBL/GenBank/DDBJ whole genome shotgun (WGS) entry which is preliminary data.</text>
</comment>
<name>A0A6I3KZ57_9NOCA</name>
<accession>A0A6I3KZ57</accession>
<sequence length="186" mass="20821">MDLFWLSIKLGNTVGDGDDVKALLPSLFERLVMSDELDPGVVLNKLPHQNWQSWPAAEQSAVHGFLDQVWRAVLSEFPSRTGAFADPADFLRAVAAADLPLDRFLAIWDEQAGEAPDRHLAEFVNNTLPSCRVETVILVWVGRKAVRNRLFRAYEREHENPEWADIFARAYDLAATFGADLGSIST</sequence>
<protein>
    <submittedName>
        <fullName evidence="1">Uncharacterized protein</fullName>
    </submittedName>
</protein>